<gene>
    <name evidence="3" type="ORF">CLORY_16480</name>
</gene>
<dbReference type="AlphaFoldDB" id="A0A1V4IRW3"/>
<proteinExistence type="predicted"/>
<organism evidence="3 4">
    <name type="scientific">Clostridium oryzae</name>
    <dbReference type="NCBI Taxonomy" id="1450648"/>
    <lineage>
        <taxon>Bacteria</taxon>
        <taxon>Bacillati</taxon>
        <taxon>Bacillota</taxon>
        <taxon>Clostridia</taxon>
        <taxon>Eubacteriales</taxon>
        <taxon>Clostridiaceae</taxon>
        <taxon>Clostridium</taxon>
    </lineage>
</organism>
<evidence type="ECO:0000313" key="4">
    <source>
        <dbReference type="Proteomes" id="UP000190080"/>
    </source>
</evidence>
<evidence type="ECO:0000313" key="3">
    <source>
        <dbReference type="EMBL" id="OPJ62768.1"/>
    </source>
</evidence>
<dbReference type="Pfam" id="PF03787">
    <property type="entry name" value="RAMPs"/>
    <property type="match status" value="1"/>
</dbReference>
<dbReference type="InterPro" id="IPR005537">
    <property type="entry name" value="RAMP_III_fam"/>
</dbReference>
<feature type="domain" description="CRISPR type III-associated protein" evidence="2">
    <location>
        <begin position="8"/>
        <end position="161"/>
    </location>
</feature>
<evidence type="ECO:0000259" key="2">
    <source>
        <dbReference type="Pfam" id="PF03787"/>
    </source>
</evidence>
<comment type="caution">
    <text evidence="3">The sequence shown here is derived from an EMBL/GenBank/DDBJ whole genome shotgun (WGS) entry which is preliminary data.</text>
</comment>
<dbReference type="EMBL" id="MZGV01000013">
    <property type="protein sequence ID" value="OPJ62768.1"/>
    <property type="molecule type" value="Genomic_DNA"/>
</dbReference>
<accession>A0A1V4IRW3</accession>
<dbReference type="Proteomes" id="UP000190080">
    <property type="component" value="Unassembled WGS sequence"/>
</dbReference>
<dbReference type="GO" id="GO:0051607">
    <property type="term" value="P:defense response to virus"/>
    <property type="evidence" value="ECO:0007669"/>
    <property type="project" value="UniProtKB-KW"/>
</dbReference>
<dbReference type="STRING" id="1450648.CLORY_16480"/>
<dbReference type="OrthoDB" id="190500at2"/>
<protein>
    <recommendedName>
        <fullName evidence="2">CRISPR type III-associated protein domain-containing protein</fullName>
    </recommendedName>
</protein>
<reference evidence="3 4" key="1">
    <citation type="submission" date="2017-03" db="EMBL/GenBank/DDBJ databases">
        <title>Genome sequence of Clostridium oryzae DSM 28571.</title>
        <authorList>
            <person name="Poehlein A."/>
            <person name="Daniel R."/>
        </authorList>
    </citation>
    <scope>NUCLEOTIDE SEQUENCE [LARGE SCALE GENOMIC DNA]</scope>
    <source>
        <strain evidence="3 4">DSM 28571</strain>
    </source>
</reference>
<name>A0A1V4IRW3_9CLOT</name>
<dbReference type="RefSeq" id="WP_079423166.1">
    <property type="nucleotide sequence ID" value="NZ_MZGV01000013.1"/>
</dbReference>
<sequence>MKKAEIEIKIITPMFSYGNRDKKLSKEKENVEFRITELKSLIRSTFRELGCFKDLQSMKVEEGKTFGTILKIPEVDSRGIKSPISFRIKEIKIDEISEYMLPHKTEEKDRSKRPCVKEESIVKLLMTCKDNIDMYFYIKLLIQASILGGLGGRSRKGFGSFTVTDVKCEKEAYNLLEKSTLEILLQLNNEDIFEFNAVKGKLKRKGEGLKYPYIKAIQVIPFNDGSNYKVLLKEISQLTHDRLKDDFGFYADKKIRERDTVKSYKGENQRFAFPVCVSFSEYAREKCMVIKELNYDYIMKSLDKTQKENVRVYNEKYVQAYIEKLIEIVKGKTK</sequence>
<keyword evidence="1" id="KW-0051">Antiviral defense</keyword>
<evidence type="ECO:0000256" key="1">
    <source>
        <dbReference type="ARBA" id="ARBA00023118"/>
    </source>
</evidence>
<keyword evidence="4" id="KW-1185">Reference proteome</keyword>